<keyword evidence="3" id="KW-1185">Reference proteome</keyword>
<protein>
    <submittedName>
        <fullName evidence="2">Uncharacterized protein</fullName>
    </submittedName>
</protein>
<dbReference type="HOGENOM" id="CLU_625000_0_0_1"/>
<evidence type="ECO:0000313" key="3">
    <source>
        <dbReference type="Proteomes" id="UP000004995"/>
    </source>
</evidence>
<evidence type="ECO:0000256" key="1">
    <source>
        <dbReference type="SAM" id="MobiDB-lite"/>
    </source>
</evidence>
<proteinExistence type="predicted"/>
<feature type="compositionally biased region" description="Basic and acidic residues" evidence="1">
    <location>
        <begin position="143"/>
        <end position="159"/>
    </location>
</feature>
<dbReference type="Proteomes" id="UP000004995">
    <property type="component" value="Unassembled WGS sequence"/>
</dbReference>
<reference evidence="3" key="1">
    <citation type="journal article" date="2012" name="Nat. Biotechnol.">
        <title>Reference genome sequence of the model plant Setaria.</title>
        <authorList>
            <person name="Bennetzen J.L."/>
            <person name="Schmutz J."/>
            <person name="Wang H."/>
            <person name="Percifield R."/>
            <person name="Hawkins J."/>
            <person name="Pontaroli A.C."/>
            <person name="Estep M."/>
            <person name="Feng L."/>
            <person name="Vaughn J.N."/>
            <person name="Grimwood J."/>
            <person name="Jenkins J."/>
            <person name="Barry K."/>
            <person name="Lindquist E."/>
            <person name="Hellsten U."/>
            <person name="Deshpande S."/>
            <person name="Wang X."/>
            <person name="Wu X."/>
            <person name="Mitros T."/>
            <person name="Triplett J."/>
            <person name="Yang X."/>
            <person name="Ye C.Y."/>
            <person name="Mauro-Herrera M."/>
            <person name="Wang L."/>
            <person name="Li P."/>
            <person name="Sharma M."/>
            <person name="Sharma R."/>
            <person name="Ronald P.C."/>
            <person name="Panaud O."/>
            <person name="Kellogg E.A."/>
            <person name="Brutnell T.P."/>
            <person name="Doust A.N."/>
            <person name="Tuskan G.A."/>
            <person name="Rokhsar D."/>
            <person name="Devos K.M."/>
        </authorList>
    </citation>
    <scope>NUCLEOTIDE SEQUENCE [LARGE SCALE GENOMIC DNA]</scope>
    <source>
        <strain evidence="3">cv. Yugu1</strain>
    </source>
</reference>
<feature type="region of interest" description="Disordered" evidence="1">
    <location>
        <begin position="310"/>
        <end position="329"/>
    </location>
</feature>
<evidence type="ECO:0000313" key="2">
    <source>
        <dbReference type="EnsemblPlants" id="KQK94926"/>
    </source>
</evidence>
<dbReference type="FunCoup" id="K3ZNQ9">
    <property type="interactions" value="304"/>
</dbReference>
<dbReference type="InParanoid" id="K3ZNQ9"/>
<feature type="compositionally biased region" description="Basic residues" evidence="1">
    <location>
        <begin position="128"/>
        <end position="142"/>
    </location>
</feature>
<reference evidence="2" key="2">
    <citation type="submission" date="2018-08" db="UniProtKB">
        <authorList>
            <consortium name="EnsemblPlants"/>
        </authorList>
    </citation>
    <scope>IDENTIFICATION</scope>
    <source>
        <strain evidence="2">Yugu1</strain>
    </source>
</reference>
<feature type="region of interest" description="Disordered" evidence="1">
    <location>
        <begin position="94"/>
        <end position="175"/>
    </location>
</feature>
<dbReference type="EnsemblPlants" id="KQK94926">
    <property type="protein sequence ID" value="KQK94926"/>
    <property type="gene ID" value="SETIT_028239mg"/>
</dbReference>
<sequence length="444" mass="45769">MDHANNRDARGAMRALSGDAITFKNKALLAVRPSPGQCLRPVPNGIILISLDPGRGLITSSPSPPARNRSGLNSSGLVHAFGSLPMSSAMNVKRTGEPSGGGAVPPTVAPLASKTSRRMNGTGGCSRRLSRMTARRYGRSRRLRDEASERPLDACHDRLGAGSQKPPEEPDDLVVPERAPPGVVGGVETVAAGRIAIVVGDAKVEERVNVRADAAAGAAVATPRPPPCLDDRDEDLGEPAAGADEVSPLPPAHQPRHPRARQKPSIDVVVEELAQRAPHGAQVALADGAVAEAQARRQTEHGVVQRVANDDDGRLAAGSSPPGGRAEVREEGLGGVPLKRREAGEALGVEDAGGEVAPEHAPERALGRAVDARGLGVPGVEVHREGHGRVVGGVGVVDDHAPGDVGIPDLNYCWHDPGIAGAPTASTVTGGRGEAKENDDDKGS</sequence>
<dbReference type="AlphaFoldDB" id="K3ZNQ9"/>
<accession>K3ZNQ9</accession>
<organism evidence="2 3">
    <name type="scientific">Setaria italica</name>
    <name type="common">Foxtail millet</name>
    <name type="synonym">Panicum italicum</name>
    <dbReference type="NCBI Taxonomy" id="4555"/>
    <lineage>
        <taxon>Eukaryota</taxon>
        <taxon>Viridiplantae</taxon>
        <taxon>Streptophyta</taxon>
        <taxon>Embryophyta</taxon>
        <taxon>Tracheophyta</taxon>
        <taxon>Spermatophyta</taxon>
        <taxon>Magnoliopsida</taxon>
        <taxon>Liliopsida</taxon>
        <taxon>Poales</taxon>
        <taxon>Poaceae</taxon>
        <taxon>PACMAD clade</taxon>
        <taxon>Panicoideae</taxon>
        <taxon>Panicodae</taxon>
        <taxon>Paniceae</taxon>
        <taxon>Cenchrinae</taxon>
        <taxon>Setaria</taxon>
    </lineage>
</organism>
<feature type="region of interest" description="Disordered" evidence="1">
    <location>
        <begin position="220"/>
        <end position="263"/>
    </location>
</feature>
<name>K3ZNQ9_SETIT</name>
<dbReference type="eggNOG" id="ENOG502R46C">
    <property type="taxonomic scope" value="Eukaryota"/>
</dbReference>
<dbReference type="Gramene" id="KQK94926">
    <property type="protein sequence ID" value="KQK94926"/>
    <property type="gene ID" value="SETIT_028239mg"/>
</dbReference>
<dbReference type="EMBL" id="AGNK02005039">
    <property type="status" value="NOT_ANNOTATED_CDS"/>
    <property type="molecule type" value="Genomic_DNA"/>
</dbReference>
<feature type="compositionally biased region" description="Basic and acidic residues" evidence="1">
    <location>
        <begin position="433"/>
        <end position="444"/>
    </location>
</feature>
<feature type="region of interest" description="Disordered" evidence="1">
    <location>
        <begin position="420"/>
        <end position="444"/>
    </location>
</feature>